<dbReference type="InterPro" id="IPR046357">
    <property type="entry name" value="PPIase_dom_sf"/>
</dbReference>
<protein>
    <recommendedName>
        <fullName evidence="10">Peptidyl-prolyl cis-trans isomerase</fullName>
        <ecNumber evidence="10">5.2.1.8</ecNumber>
    </recommendedName>
</protein>
<dbReference type="HOGENOM" id="CLU_098197_1_0_12"/>
<dbReference type="Pfam" id="PF00254">
    <property type="entry name" value="FKBP_C"/>
    <property type="match status" value="1"/>
</dbReference>
<dbReference type="eggNOG" id="COG1047">
    <property type="taxonomic scope" value="Bacteria"/>
</dbReference>
<dbReference type="SUPFAM" id="SSF54534">
    <property type="entry name" value="FKBP-like"/>
    <property type="match status" value="1"/>
</dbReference>
<dbReference type="PROSITE" id="PS50059">
    <property type="entry name" value="FKBP_PPIASE"/>
    <property type="match status" value="1"/>
</dbReference>
<name>F2NTT6_TRES6</name>
<evidence type="ECO:0000256" key="10">
    <source>
        <dbReference type="RuleBase" id="RU003915"/>
    </source>
</evidence>
<dbReference type="EMBL" id="CP002631">
    <property type="protein sequence ID" value="AEB15268.1"/>
    <property type="molecule type" value="Genomic_DNA"/>
</dbReference>
<proteinExistence type="inferred from homology"/>
<sequence>MTVENDKYVSIHYILKNDEGAVLDSSTEKTLDYVHGRGYLLPKLEEHLAGKNPGDKFSVVLEPKDGYGEYRKELVTDVDRSNFEDGVPIEVGMAFQAMTASGPQIVRVTKISDDKITVDANHELAGTRLHFEVEIADVRNATEEELNPPSCCCGGNCGGACGGECSDGECGNCGGNCGCEN</sequence>
<evidence type="ECO:0000256" key="3">
    <source>
        <dbReference type="ARBA" id="ARBA00006577"/>
    </source>
</evidence>
<dbReference type="GO" id="GO:0042026">
    <property type="term" value="P:protein refolding"/>
    <property type="evidence" value="ECO:0007669"/>
    <property type="project" value="UniProtKB-ARBA"/>
</dbReference>
<evidence type="ECO:0000256" key="7">
    <source>
        <dbReference type="ARBA" id="ARBA00023235"/>
    </source>
</evidence>
<evidence type="ECO:0000313" key="13">
    <source>
        <dbReference type="Proteomes" id="UP000006852"/>
    </source>
</evidence>
<evidence type="ECO:0000256" key="8">
    <source>
        <dbReference type="ARBA" id="ARBA00037071"/>
    </source>
</evidence>
<organism evidence="12 13">
    <name type="scientific">Treponema succinifaciens (strain ATCC 33096 / DSM 2489 / 6091)</name>
    <dbReference type="NCBI Taxonomy" id="869209"/>
    <lineage>
        <taxon>Bacteria</taxon>
        <taxon>Pseudomonadati</taxon>
        <taxon>Spirochaetota</taxon>
        <taxon>Spirochaetia</taxon>
        <taxon>Spirochaetales</taxon>
        <taxon>Treponemataceae</taxon>
        <taxon>Treponema</taxon>
    </lineage>
</organism>
<comment type="function">
    <text evidence="8">Also involved in hydrogenase metallocenter assembly, probably by participating in the nickel insertion step. This function in hydrogenase biosynthesis requires chaperone activity and the presence of the metal-binding domain, but not PPIase activity.</text>
</comment>
<dbReference type="GeneID" id="302999521"/>
<gene>
    <name evidence="12" type="ordered locus">Tresu_2406</name>
</gene>
<dbReference type="RefSeq" id="WP_013702519.1">
    <property type="nucleotide sequence ID" value="NC_015385.1"/>
</dbReference>
<keyword evidence="5 9" id="KW-0697">Rotamase</keyword>
<evidence type="ECO:0000313" key="12">
    <source>
        <dbReference type="EMBL" id="AEB15268.1"/>
    </source>
</evidence>
<dbReference type="GO" id="GO:0003755">
    <property type="term" value="F:peptidyl-prolyl cis-trans isomerase activity"/>
    <property type="evidence" value="ECO:0007669"/>
    <property type="project" value="UniProtKB-UniRule"/>
</dbReference>
<keyword evidence="6" id="KW-0143">Chaperone</keyword>
<evidence type="ECO:0000256" key="5">
    <source>
        <dbReference type="ARBA" id="ARBA00023110"/>
    </source>
</evidence>
<dbReference type="KEGG" id="tsu:Tresu_2406"/>
<accession>F2NTT6</accession>
<dbReference type="EC" id="5.2.1.8" evidence="10"/>
<dbReference type="AlphaFoldDB" id="F2NTT6"/>
<reference evidence="13" key="2">
    <citation type="submission" date="2011-04" db="EMBL/GenBank/DDBJ databases">
        <title>The complete genome of chromosome of Treponema succinifaciens DSM 2489.</title>
        <authorList>
            <person name="Lucas S."/>
            <person name="Copeland A."/>
            <person name="Lapidus A."/>
            <person name="Bruce D."/>
            <person name="Goodwin L."/>
            <person name="Pitluck S."/>
            <person name="Peters L."/>
            <person name="Kyrpides N."/>
            <person name="Mavromatis K."/>
            <person name="Ivanova N."/>
            <person name="Ovchinnikova G."/>
            <person name="Teshima H."/>
            <person name="Detter J.C."/>
            <person name="Tapia R."/>
            <person name="Han C."/>
            <person name="Land M."/>
            <person name="Hauser L."/>
            <person name="Markowitz V."/>
            <person name="Cheng J.-F."/>
            <person name="Hugenholtz P."/>
            <person name="Woyke T."/>
            <person name="Wu D."/>
            <person name="Gronow S."/>
            <person name="Wellnitz S."/>
            <person name="Brambilla E."/>
            <person name="Klenk H.-P."/>
            <person name="Eisen J.A."/>
        </authorList>
    </citation>
    <scope>NUCLEOTIDE SEQUENCE [LARGE SCALE GENOMIC DNA]</scope>
    <source>
        <strain evidence="13">ATCC 33096 / DSM 2489 / 6091</strain>
    </source>
</reference>
<feature type="domain" description="PPIase FKBP-type" evidence="11">
    <location>
        <begin position="6"/>
        <end position="103"/>
    </location>
</feature>
<dbReference type="PANTHER" id="PTHR47861">
    <property type="entry name" value="FKBP-TYPE PEPTIDYL-PROLYL CIS-TRANS ISOMERASE SLYD"/>
    <property type="match status" value="1"/>
</dbReference>
<comment type="similarity">
    <text evidence="3 10">Belongs to the FKBP-type PPIase family.</text>
</comment>
<evidence type="ECO:0000256" key="9">
    <source>
        <dbReference type="PROSITE-ProRule" id="PRU00277"/>
    </source>
</evidence>
<evidence type="ECO:0000259" key="11">
    <source>
        <dbReference type="PROSITE" id="PS50059"/>
    </source>
</evidence>
<evidence type="ECO:0000256" key="2">
    <source>
        <dbReference type="ARBA" id="ARBA00004496"/>
    </source>
</evidence>
<dbReference type="Proteomes" id="UP000006852">
    <property type="component" value="Chromosome"/>
</dbReference>
<evidence type="ECO:0000256" key="4">
    <source>
        <dbReference type="ARBA" id="ARBA00022490"/>
    </source>
</evidence>
<keyword evidence="4" id="KW-0963">Cytoplasm</keyword>
<dbReference type="InterPro" id="IPR001179">
    <property type="entry name" value="PPIase_FKBP_dom"/>
</dbReference>
<dbReference type="STRING" id="869209.Tresu_2406"/>
<comment type="subcellular location">
    <subcellularLocation>
        <location evidence="2">Cytoplasm</location>
    </subcellularLocation>
</comment>
<evidence type="ECO:0000256" key="1">
    <source>
        <dbReference type="ARBA" id="ARBA00000971"/>
    </source>
</evidence>
<comment type="catalytic activity">
    <reaction evidence="1 9 10">
        <text>[protein]-peptidylproline (omega=180) = [protein]-peptidylproline (omega=0)</text>
        <dbReference type="Rhea" id="RHEA:16237"/>
        <dbReference type="Rhea" id="RHEA-COMP:10747"/>
        <dbReference type="Rhea" id="RHEA-COMP:10748"/>
        <dbReference type="ChEBI" id="CHEBI:83833"/>
        <dbReference type="ChEBI" id="CHEBI:83834"/>
        <dbReference type="EC" id="5.2.1.8"/>
    </reaction>
</comment>
<dbReference type="PANTHER" id="PTHR47861:SF3">
    <property type="entry name" value="FKBP-TYPE PEPTIDYL-PROLYL CIS-TRANS ISOMERASE SLYD"/>
    <property type="match status" value="1"/>
</dbReference>
<keyword evidence="7 9" id="KW-0413">Isomerase</keyword>
<evidence type="ECO:0000256" key="6">
    <source>
        <dbReference type="ARBA" id="ARBA00023186"/>
    </source>
</evidence>
<dbReference type="OrthoDB" id="9808891at2"/>
<keyword evidence="13" id="KW-1185">Reference proteome</keyword>
<dbReference type="Gene3D" id="3.10.50.40">
    <property type="match status" value="1"/>
</dbReference>
<dbReference type="GO" id="GO:0005737">
    <property type="term" value="C:cytoplasm"/>
    <property type="evidence" value="ECO:0007669"/>
    <property type="project" value="UniProtKB-SubCell"/>
</dbReference>
<reference evidence="12 13" key="1">
    <citation type="journal article" date="2011" name="Stand. Genomic Sci.">
        <title>Complete genome sequence of Treponema succinifaciens type strain (6091).</title>
        <authorList>
            <person name="Han C."/>
            <person name="Gronow S."/>
            <person name="Teshima H."/>
            <person name="Lapidus A."/>
            <person name="Nolan M."/>
            <person name="Lucas S."/>
            <person name="Hammon N."/>
            <person name="Deshpande S."/>
            <person name="Cheng J.F."/>
            <person name="Zeytun A."/>
            <person name="Tapia R."/>
            <person name="Goodwin L."/>
            <person name="Pitluck S."/>
            <person name="Liolios K."/>
            <person name="Pagani I."/>
            <person name="Ivanova N."/>
            <person name="Mavromatis K."/>
            <person name="Mikhailova N."/>
            <person name="Huntemann M."/>
            <person name="Pati A."/>
            <person name="Chen A."/>
            <person name="Palaniappan K."/>
            <person name="Land M."/>
            <person name="Hauser L."/>
            <person name="Brambilla E.M."/>
            <person name="Rohde M."/>
            <person name="Goker M."/>
            <person name="Woyke T."/>
            <person name="Bristow J."/>
            <person name="Eisen J.A."/>
            <person name="Markowitz V."/>
            <person name="Hugenholtz P."/>
            <person name="Kyrpides N.C."/>
            <person name="Klenk H.P."/>
            <person name="Detter J.C."/>
        </authorList>
    </citation>
    <scope>NUCLEOTIDE SEQUENCE [LARGE SCALE GENOMIC DNA]</scope>
    <source>
        <strain evidence="13">ATCC 33096 / DSM 2489 / 6091</strain>
    </source>
</reference>